<evidence type="ECO:0000313" key="2">
    <source>
        <dbReference type="EMBL" id="TFY51743.1"/>
    </source>
</evidence>
<proteinExistence type="predicted"/>
<evidence type="ECO:0000256" key="1">
    <source>
        <dbReference type="SAM" id="MobiDB-lite"/>
    </source>
</evidence>
<dbReference type="Proteomes" id="UP000298327">
    <property type="component" value="Unassembled WGS sequence"/>
</dbReference>
<name>A0A4Y9XQU2_9AGAM</name>
<feature type="region of interest" description="Disordered" evidence="1">
    <location>
        <begin position="275"/>
        <end position="304"/>
    </location>
</feature>
<dbReference type="EMBL" id="SEOQ01001445">
    <property type="protein sequence ID" value="TFY51743.1"/>
    <property type="molecule type" value="Genomic_DNA"/>
</dbReference>
<feature type="region of interest" description="Disordered" evidence="1">
    <location>
        <begin position="1"/>
        <end position="26"/>
    </location>
</feature>
<organism evidence="2 3">
    <name type="scientific">Dentipellis fragilis</name>
    <dbReference type="NCBI Taxonomy" id="205917"/>
    <lineage>
        <taxon>Eukaryota</taxon>
        <taxon>Fungi</taxon>
        <taxon>Dikarya</taxon>
        <taxon>Basidiomycota</taxon>
        <taxon>Agaricomycotina</taxon>
        <taxon>Agaricomycetes</taxon>
        <taxon>Russulales</taxon>
        <taxon>Hericiaceae</taxon>
        <taxon>Dentipellis</taxon>
    </lineage>
</organism>
<dbReference type="OrthoDB" id="2748942at2759"/>
<evidence type="ECO:0000313" key="3">
    <source>
        <dbReference type="Proteomes" id="UP000298327"/>
    </source>
</evidence>
<feature type="compositionally biased region" description="Polar residues" evidence="1">
    <location>
        <begin position="293"/>
        <end position="303"/>
    </location>
</feature>
<sequence length="329" mass="35782">MIAKRQEMGPETRCPSSGKNTPKPRDQITVFDSLALLLVLLLWNDSPRMRTASCTCSERLEFTLCNRNMTRFLRHASILATGCATHVASNSENATANPPARLLHDRNARSPGITAWLSDSAIQIETMTAARPSSIAHRPDPARQDGMHARCPVSAAALATSCFAPAFPPYLDRAVTRCYHQTSRLGPEGILPLDAIHDGPPRTAHSRFHSSIRAFESLSPHERTLLFVLHPPLQLTLTMCCIRRVRNIYTGCGHAQDLPEQFVSHSIPPGGVGALRGPRTGTSVDPDPDGRCNASTKNASSARGTRPIARAMPVNPAAGNSACHFYFPR</sequence>
<gene>
    <name evidence="2" type="ORF">EVG20_g10859</name>
</gene>
<protein>
    <submittedName>
        <fullName evidence="2">Uncharacterized protein</fullName>
    </submittedName>
</protein>
<keyword evidence="3" id="KW-1185">Reference proteome</keyword>
<feature type="compositionally biased region" description="Basic and acidic residues" evidence="1">
    <location>
        <begin position="1"/>
        <end position="10"/>
    </location>
</feature>
<accession>A0A4Y9XQU2</accession>
<comment type="caution">
    <text evidence="2">The sequence shown here is derived from an EMBL/GenBank/DDBJ whole genome shotgun (WGS) entry which is preliminary data.</text>
</comment>
<reference evidence="2 3" key="1">
    <citation type="submission" date="2019-02" db="EMBL/GenBank/DDBJ databases">
        <title>Genome sequencing of the rare red list fungi Dentipellis fragilis.</title>
        <authorList>
            <person name="Buettner E."/>
            <person name="Kellner H."/>
        </authorList>
    </citation>
    <scope>NUCLEOTIDE SEQUENCE [LARGE SCALE GENOMIC DNA]</scope>
    <source>
        <strain evidence="2 3">DSM 105465</strain>
    </source>
</reference>
<dbReference type="AlphaFoldDB" id="A0A4Y9XQU2"/>